<keyword evidence="4" id="KW-1015">Disulfide bond</keyword>
<name>A0A0C2WRY9_AMAMK</name>
<dbReference type="PROSITE" id="PS51808">
    <property type="entry name" value="CHCH"/>
    <property type="match status" value="1"/>
</dbReference>
<dbReference type="GO" id="GO:0005758">
    <property type="term" value="C:mitochondrial intermembrane space"/>
    <property type="evidence" value="ECO:0007669"/>
    <property type="project" value="UniProtKB-SubCell"/>
</dbReference>
<dbReference type="HOGENOM" id="CLU_157422_2_0_1"/>
<evidence type="ECO:0000256" key="1">
    <source>
        <dbReference type="ARBA" id="ARBA00003875"/>
    </source>
</evidence>
<comment type="function">
    <text evidence="1">Required for the assembly of cytochrome c oxidase.</text>
</comment>
<comment type="subcellular location">
    <subcellularLocation>
        <location evidence="2">Mitochondrion intermembrane space</location>
    </subcellularLocation>
</comment>
<evidence type="ECO:0000313" key="5">
    <source>
        <dbReference type="EMBL" id="KIL59063.1"/>
    </source>
</evidence>
<evidence type="ECO:0000313" key="6">
    <source>
        <dbReference type="Proteomes" id="UP000054549"/>
    </source>
</evidence>
<protein>
    <submittedName>
        <fullName evidence="5">Uncharacterized protein</fullName>
    </submittedName>
</protein>
<dbReference type="InParanoid" id="A0A0C2WRY9"/>
<dbReference type="Gene3D" id="1.10.287.1130">
    <property type="entry name" value="CytochromE C oxidase copper chaperone"/>
    <property type="match status" value="1"/>
</dbReference>
<proteinExistence type="predicted"/>
<dbReference type="SUPFAM" id="SSF47072">
    <property type="entry name" value="Cysteine alpha-hairpin motif"/>
    <property type="match status" value="1"/>
</dbReference>
<dbReference type="OrthoDB" id="9971592at2759"/>
<reference evidence="5 6" key="1">
    <citation type="submission" date="2014-04" db="EMBL/GenBank/DDBJ databases">
        <title>Evolutionary Origins and Diversification of the Mycorrhizal Mutualists.</title>
        <authorList>
            <consortium name="DOE Joint Genome Institute"/>
            <consortium name="Mycorrhizal Genomics Consortium"/>
            <person name="Kohler A."/>
            <person name="Kuo A."/>
            <person name="Nagy L.G."/>
            <person name="Floudas D."/>
            <person name="Copeland A."/>
            <person name="Barry K.W."/>
            <person name="Cichocki N."/>
            <person name="Veneault-Fourrey C."/>
            <person name="LaButti K."/>
            <person name="Lindquist E.A."/>
            <person name="Lipzen A."/>
            <person name="Lundell T."/>
            <person name="Morin E."/>
            <person name="Murat C."/>
            <person name="Riley R."/>
            <person name="Ohm R."/>
            <person name="Sun H."/>
            <person name="Tunlid A."/>
            <person name="Henrissat B."/>
            <person name="Grigoriev I.V."/>
            <person name="Hibbett D.S."/>
            <person name="Martin F."/>
        </authorList>
    </citation>
    <scope>NUCLEOTIDE SEQUENCE [LARGE SCALE GENOMIC DNA]</scope>
    <source>
        <strain evidence="5 6">Koide BX008</strain>
    </source>
</reference>
<dbReference type="InterPro" id="IPR009069">
    <property type="entry name" value="Cys_alpha_HP_mot_SF"/>
</dbReference>
<accession>A0A0C2WRY9</accession>
<keyword evidence="3" id="KW-0496">Mitochondrion</keyword>
<keyword evidence="6" id="KW-1185">Reference proteome</keyword>
<dbReference type="InterPro" id="IPR051040">
    <property type="entry name" value="COX23"/>
</dbReference>
<sequence length="84" mass="9620">MTNTDPLPSPEDVTKPLSYKEQFDGKHVASKFIDPCVAASEASMECLNRNNYDRDACLDYFQAYRDCKKAWIQQRKADRQAGRA</sequence>
<evidence type="ECO:0000256" key="3">
    <source>
        <dbReference type="ARBA" id="ARBA00023128"/>
    </source>
</evidence>
<gene>
    <name evidence="5" type="ORF">M378DRAFT_169824</name>
</gene>
<dbReference type="PANTHER" id="PTHR46811">
    <property type="entry name" value="COILED-COIL-HELIX-COILED-COIL-HELIX DOMAIN-CONTAINING PROTEIN 7"/>
    <property type="match status" value="1"/>
</dbReference>
<dbReference type="PANTHER" id="PTHR46811:SF1">
    <property type="entry name" value="COILED-COIL-HELIX-COILED-COIL-HELIX DOMAIN-CONTAINING PROTEIN 7"/>
    <property type="match status" value="1"/>
</dbReference>
<organism evidence="5 6">
    <name type="scientific">Amanita muscaria (strain Koide BX008)</name>
    <dbReference type="NCBI Taxonomy" id="946122"/>
    <lineage>
        <taxon>Eukaryota</taxon>
        <taxon>Fungi</taxon>
        <taxon>Dikarya</taxon>
        <taxon>Basidiomycota</taxon>
        <taxon>Agaricomycotina</taxon>
        <taxon>Agaricomycetes</taxon>
        <taxon>Agaricomycetidae</taxon>
        <taxon>Agaricales</taxon>
        <taxon>Pluteineae</taxon>
        <taxon>Amanitaceae</taxon>
        <taxon>Amanita</taxon>
    </lineage>
</organism>
<evidence type="ECO:0000256" key="2">
    <source>
        <dbReference type="ARBA" id="ARBA00004569"/>
    </source>
</evidence>
<dbReference type="EMBL" id="KN818323">
    <property type="protein sequence ID" value="KIL59063.1"/>
    <property type="molecule type" value="Genomic_DNA"/>
</dbReference>
<dbReference type="GO" id="GO:0033108">
    <property type="term" value="P:mitochondrial respiratory chain complex assembly"/>
    <property type="evidence" value="ECO:0007669"/>
    <property type="project" value="TreeGrafter"/>
</dbReference>
<dbReference type="Proteomes" id="UP000054549">
    <property type="component" value="Unassembled WGS sequence"/>
</dbReference>
<dbReference type="STRING" id="946122.A0A0C2WRY9"/>
<evidence type="ECO:0000256" key="4">
    <source>
        <dbReference type="ARBA" id="ARBA00023157"/>
    </source>
</evidence>
<dbReference type="AlphaFoldDB" id="A0A0C2WRY9"/>